<accession>A0A9P6W642</accession>
<feature type="binding site" evidence="1">
    <location>
        <position position="219"/>
    </location>
    <ligand>
        <name>an N-acyl-1,2-diacyl-sn-glycero-3-phosphoethanolamine</name>
        <dbReference type="ChEBI" id="CHEBI:62537"/>
    </ligand>
</feature>
<dbReference type="GO" id="GO:0070290">
    <property type="term" value="F:N-acylphosphatidylethanolamine-specific phospholipase D activity"/>
    <property type="evidence" value="ECO:0007669"/>
    <property type="project" value="InterPro"/>
</dbReference>
<evidence type="ECO:0000313" key="5">
    <source>
        <dbReference type="Proteomes" id="UP000777482"/>
    </source>
</evidence>
<feature type="domain" description="Metallo-beta-lactamase" evidence="3">
    <location>
        <begin position="174"/>
        <end position="409"/>
    </location>
</feature>
<proteinExistence type="predicted"/>
<comment type="caution">
    <text evidence="4">The sequence shown here is derived from an EMBL/GenBank/DDBJ whole genome shotgun (WGS) entry which is preliminary data.</text>
</comment>
<evidence type="ECO:0000256" key="2">
    <source>
        <dbReference type="SAM" id="MobiDB-lite"/>
    </source>
</evidence>
<keyword evidence="5" id="KW-1185">Reference proteome</keyword>
<dbReference type="AlphaFoldDB" id="A0A9P6W642"/>
<dbReference type="GO" id="GO:0005737">
    <property type="term" value="C:cytoplasm"/>
    <property type="evidence" value="ECO:0007669"/>
    <property type="project" value="TreeGrafter"/>
</dbReference>
<dbReference type="GO" id="GO:0070292">
    <property type="term" value="P:N-acylphosphatidylethanolamine metabolic process"/>
    <property type="evidence" value="ECO:0007669"/>
    <property type="project" value="TreeGrafter"/>
</dbReference>
<dbReference type="InterPro" id="IPR001279">
    <property type="entry name" value="Metallo-B-lactamas"/>
</dbReference>
<feature type="binding site" evidence="1">
    <location>
        <position position="386"/>
    </location>
    <ligand>
        <name>an N-acyl-1,2-diacyl-sn-glycero-3-phosphoethanolamine</name>
        <dbReference type="ChEBI" id="CHEBI:62537"/>
    </ligand>
</feature>
<dbReference type="PANTHER" id="PTHR15032">
    <property type="entry name" value="N-ACYL-PHOSPHATIDYLETHANOLAMINE-HYDROLYZING PHOSPHOLIPASE D"/>
    <property type="match status" value="1"/>
</dbReference>
<dbReference type="PANTHER" id="PTHR15032:SF4">
    <property type="entry name" value="N-ACYL-PHOSPHATIDYLETHANOLAMINE-HYDROLYZING PHOSPHOLIPASE D"/>
    <property type="match status" value="1"/>
</dbReference>
<gene>
    <name evidence="4" type="ORF">C6P46_000966</name>
</gene>
<dbReference type="InterPro" id="IPR024884">
    <property type="entry name" value="NAPE-PLD"/>
</dbReference>
<sequence length="456" mass="50075">MLKPGYFFSSSFAAAAAAAARSRPRSIRPPPLRTVAMMMAVTPLVIVSASSTTRTEDKATETTTTTGDKSHHKQGGGFVNPWPSFKSVNMGPTVPYQVWKDTKDPIPPPDKLPRLVPPTFTPPASLSPEETEAWYADLKTTWLGHACFLVEFPAPPPPGDVAEGEKGGARRGFRVLFDPVWSHRCSPSQLIGPARVTKPPISLDEIPAVDAVVISHNHYDHLDVATLKHLYGAQPKGSLHFFVPLGNEKWMRSVIGVRENEVTELDWWDERSLRRSSEAAAGPSNSRSVVEANLRVVCTPCQHFTGRSLMDRNDTLWASWAVQSSTGGKVWFGGDTGYRSVARDAVSEDGPTCPVFAEIGQREGPFDVGMIPIGAYQPRWIMSPVHCSPEDSVELHQHVRSKKSFGMHWATWRLTSEEMTEPPKRLRAACRKVGIADEAFGVTDIGETVRTKVSAS</sequence>
<dbReference type="EMBL" id="PUHQ01000012">
    <property type="protein sequence ID" value="KAG0664829.1"/>
    <property type="molecule type" value="Genomic_DNA"/>
</dbReference>
<dbReference type="OrthoDB" id="332863at2759"/>
<organism evidence="4 5">
    <name type="scientific">Rhodotorula mucilaginosa</name>
    <name type="common">Yeast</name>
    <name type="synonym">Rhodotorula rubra</name>
    <dbReference type="NCBI Taxonomy" id="5537"/>
    <lineage>
        <taxon>Eukaryota</taxon>
        <taxon>Fungi</taxon>
        <taxon>Dikarya</taxon>
        <taxon>Basidiomycota</taxon>
        <taxon>Pucciniomycotina</taxon>
        <taxon>Microbotryomycetes</taxon>
        <taxon>Sporidiobolales</taxon>
        <taxon>Sporidiobolaceae</taxon>
        <taxon>Rhodotorula</taxon>
    </lineage>
</organism>
<dbReference type="GO" id="GO:0070291">
    <property type="term" value="P:N-acylethanolamine metabolic process"/>
    <property type="evidence" value="ECO:0007669"/>
    <property type="project" value="TreeGrafter"/>
</dbReference>
<feature type="region of interest" description="Disordered" evidence="2">
    <location>
        <begin position="51"/>
        <end position="84"/>
    </location>
</feature>
<dbReference type="PIRSF" id="PIRSF038896">
    <property type="entry name" value="NAPE-PLD"/>
    <property type="match status" value="1"/>
</dbReference>
<reference evidence="4 5" key="1">
    <citation type="submission" date="2020-11" db="EMBL/GenBank/DDBJ databases">
        <title>Kefir isolates.</title>
        <authorList>
            <person name="Marcisauskas S."/>
            <person name="Kim Y."/>
            <person name="Blasche S."/>
        </authorList>
    </citation>
    <scope>NUCLEOTIDE SEQUENCE [LARGE SCALE GENOMIC DNA]</scope>
    <source>
        <strain evidence="4 5">KR</strain>
    </source>
</reference>
<dbReference type="Proteomes" id="UP000777482">
    <property type="component" value="Unassembled WGS sequence"/>
</dbReference>
<evidence type="ECO:0000259" key="3">
    <source>
        <dbReference type="Pfam" id="PF12706"/>
    </source>
</evidence>
<protein>
    <recommendedName>
        <fullName evidence="3">Metallo-beta-lactamase domain-containing protein</fullName>
    </recommendedName>
</protein>
<dbReference type="SUPFAM" id="SSF56281">
    <property type="entry name" value="Metallo-hydrolase/oxidoreductase"/>
    <property type="match status" value="1"/>
</dbReference>
<name>A0A9P6W642_RHOMI</name>
<dbReference type="Pfam" id="PF12706">
    <property type="entry name" value="Lactamase_B_2"/>
    <property type="match status" value="1"/>
</dbReference>
<evidence type="ECO:0000313" key="4">
    <source>
        <dbReference type="EMBL" id="KAG0664829.1"/>
    </source>
</evidence>
<evidence type="ECO:0000256" key="1">
    <source>
        <dbReference type="PIRSR" id="PIRSR038896-50"/>
    </source>
</evidence>
<dbReference type="GO" id="GO:0008270">
    <property type="term" value="F:zinc ion binding"/>
    <property type="evidence" value="ECO:0007669"/>
    <property type="project" value="InterPro"/>
</dbReference>
<dbReference type="Gene3D" id="3.60.15.10">
    <property type="entry name" value="Ribonuclease Z/Hydroxyacylglutathione hydrolase-like"/>
    <property type="match status" value="1"/>
</dbReference>
<dbReference type="InterPro" id="IPR036866">
    <property type="entry name" value="RibonucZ/Hydroxyglut_hydro"/>
</dbReference>